<dbReference type="InterPro" id="IPR043504">
    <property type="entry name" value="Peptidase_S1_PA_chymotrypsin"/>
</dbReference>
<dbReference type="Gene3D" id="2.40.10.10">
    <property type="entry name" value="Trypsin-like serine proteases"/>
    <property type="match status" value="3"/>
</dbReference>
<dbReference type="SUPFAM" id="SSF50494">
    <property type="entry name" value="Trypsin-like serine proteases"/>
    <property type="match status" value="2"/>
</dbReference>
<evidence type="ECO:0000256" key="5">
    <source>
        <dbReference type="ARBA" id="ARBA00022825"/>
    </source>
</evidence>
<dbReference type="RefSeq" id="XP_033799733.1">
    <property type="nucleotide sequence ID" value="XM_033943842.1"/>
</dbReference>
<evidence type="ECO:0000256" key="1">
    <source>
        <dbReference type="ARBA" id="ARBA00004275"/>
    </source>
</evidence>
<evidence type="ECO:0000256" key="2">
    <source>
        <dbReference type="ARBA" id="ARBA00008764"/>
    </source>
</evidence>
<proteinExistence type="inferred from homology"/>
<dbReference type="KEGG" id="gsh:117360133"/>
<dbReference type="FunCoup" id="A0A6P8RCN1">
    <property type="interactions" value="659"/>
</dbReference>
<evidence type="ECO:0000256" key="7">
    <source>
        <dbReference type="ARBA" id="ARBA00060175"/>
    </source>
</evidence>
<keyword evidence="4 9" id="KW-0378">Hydrolase</keyword>
<dbReference type="AlphaFoldDB" id="A0A6P8RCN1"/>
<protein>
    <recommendedName>
        <fullName evidence="8 9">Peroxisomal leader peptide-processing protease</fullName>
        <ecNumber evidence="9">3.4.21.-</ecNumber>
    </recommendedName>
</protein>
<dbReference type="GO" id="GO:0005782">
    <property type="term" value="C:peroxisomal matrix"/>
    <property type="evidence" value="ECO:0007669"/>
    <property type="project" value="UniProtKB-ARBA"/>
</dbReference>
<gene>
    <name evidence="11" type="primary">TYSND1</name>
</gene>
<dbReference type="GO" id="GO:0031998">
    <property type="term" value="P:regulation of fatty acid beta-oxidation"/>
    <property type="evidence" value="ECO:0007669"/>
    <property type="project" value="TreeGrafter"/>
</dbReference>
<evidence type="ECO:0000313" key="10">
    <source>
        <dbReference type="Proteomes" id="UP000515159"/>
    </source>
</evidence>
<dbReference type="GO" id="GO:0004252">
    <property type="term" value="F:serine-type endopeptidase activity"/>
    <property type="evidence" value="ECO:0007669"/>
    <property type="project" value="InterPro"/>
</dbReference>
<dbReference type="InParanoid" id="A0A6P8RCN1"/>
<evidence type="ECO:0000256" key="6">
    <source>
        <dbReference type="ARBA" id="ARBA00023140"/>
    </source>
</evidence>
<dbReference type="Pfam" id="PF13365">
    <property type="entry name" value="Trypsin_2"/>
    <property type="match status" value="1"/>
</dbReference>
<dbReference type="PANTHER" id="PTHR21004:SF0">
    <property type="entry name" value="PEROXISOMAL LEADER PEPTIDE-PROCESSING PROTEASE"/>
    <property type="match status" value="1"/>
</dbReference>
<keyword evidence="5 9" id="KW-0720">Serine protease</keyword>
<evidence type="ECO:0000256" key="3">
    <source>
        <dbReference type="ARBA" id="ARBA00022670"/>
    </source>
</evidence>
<dbReference type="OrthoDB" id="17845at2759"/>
<dbReference type="GO" id="GO:0016485">
    <property type="term" value="P:protein processing"/>
    <property type="evidence" value="ECO:0007669"/>
    <property type="project" value="InterPro"/>
</dbReference>
<keyword evidence="3 9" id="KW-0645">Protease</keyword>
<dbReference type="EC" id="3.4.21.-" evidence="9"/>
<comment type="subcellular location">
    <subcellularLocation>
        <location evidence="1 9">Peroxisome</location>
    </subcellularLocation>
</comment>
<dbReference type="InterPro" id="IPR009003">
    <property type="entry name" value="Peptidase_S1_PA"/>
</dbReference>
<dbReference type="GeneID" id="117360133"/>
<dbReference type="InterPro" id="IPR039245">
    <property type="entry name" value="TYSND1/DEG15"/>
</dbReference>
<evidence type="ECO:0000313" key="11">
    <source>
        <dbReference type="RefSeq" id="XP_033799733.1"/>
    </source>
</evidence>
<dbReference type="FunFam" id="2.40.10.10:FF:000080">
    <property type="entry name" value="peroxisomal leader peptide-processing protease"/>
    <property type="match status" value="1"/>
</dbReference>
<keyword evidence="10" id="KW-1185">Reference proteome</keyword>
<organism evidence="10 11">
    <name type="scientific">Geotrypetes seraphini</name>
    <name type="common">Gaboon caecilian</name>
    <name type="synonym">Caecilia seraphini</name>
    <dbReference type="NCBI Taxonomy" id="260995"/>
    <lineage>
        <taxon>Eukaryota</taxon>
        <taxon>Metazoa</taxon>
        <taxon>Chordata</taxon>
        <taxon>Craniata</taxon>
        <taxon>Vertebrata</taxon>
        <taxon>Euteleostomi</taxon>
        <taxon>Amphibia</taxon>
        <taxon>Gymnophiona</taxon>
        <taxon>Geotrypetes</taxon>
    </lineage>
</organism>
<dbReference type="Proteomes" id="UP000515159">
    <property type="component" value="Chromosome 4"/>
</dbReference>
<keyword evidence="6 9" id="KW-0576">Peroxisome</keyword>
<comment type="similarity">
    <text evidence="2 9">Belongs to the peptidase S1B family.</text>
</comment>
<name>A0A6P8RCN1_GEOSA</name>
<evidence type="ECO:0000256" key="4">
    <source>
        <dbReference type="ARBA" id="ARBA00022801"/>
    </source>
</evidence>
<comment type="function">
    <text evidence="7 9">Peroxisomal protease that mediates both the removal of the leader peptide from proteins containing a PTS2 target sequence and processes several PTS1-containing proteins. Catalyzes the processing of PTS1-proteins involved in the peroxisomal beta-oxidation of fatty acids.</text>
</comment>
<evidence type="ECO:0000256" key="9">
    <source>
        <dbReference type="PIRNR" id="PIRNR037989"/>
    </source>
</evidence>
<dbReference type="CTD" id="219743"/>
<evidence type="ECO:0000256" key="8">
    <source>
        <dbReference type="ARBA" id="ARBA00071396"/>
    </source>
</evidence>
<accession>A0A6P8RCN1</accession>
<reference evidence="11" key="1">
    <citation type="submission" date="2025-08" db="UniProtKB">
        <authorList>
            <consortium name="RefSeq"/>
        </authorList>
    </citation>
    <scope>IDENTIFICATION</scope>
</reference>
<sequence>MLDIAEQSGCVITVSRELPGLCGPNAEKVLERVAGSNHPGQAGSNTCGALALGENGLWSCSGVFLDHRRGIVMCHGAIFSPFLSLPLDTAWSDRQLLQAEDFSPDLLIQVQYVANGKVSRNSGSSKGMGAANPQLGLIPLSNQGGVFSGIQQCQARLLLLVPCLEFHNTLSMLFHKADNWHFSSPEEEQESVTLQKALAHFHWFAVLQVPASCIPRMGTLSCMQASELQKGKTLYSCGSPFGSFYPDIFINSVSKGVVSNLAGKGNPVILTDARCLPGTEGGGVFAVQGDCLRLVGLIVAPLCWKAGEWVGLTIVCSVGHILESLEQVLVLCRNNLCLSLPQVTQQVVSTVVNPDPEQCLIAAVVLVECDRSWASGVLLNPRLVVTCRHVVAQTSSIHVYVHSNMRCLKAEKCRGRVVFMTQLVSPYDIAVLELEESFYGVPEPVLGSQFCTGEDVSILSFGAFGKSCGPSVTSGILSAVVTVDNTPVMLQTTCAVHGGSSGGALISTHTGELLGIVASNTRDSSIGATYPHLNFSVPINVLEPALRQYLQSQDLQAFQHLNQANSAVAAAWRLQKKPTQVLPSRL</sequence>
<comment type="PTM">
    <text evidence="9">The full-lengh TYSND1 is the active the proteolytic processing of PTS1- and PTS2-proteins and in self-cleavage, and intermolecular self-cleavage of TYSND1 down-regulates its protease activity.</text>
</comment>
<dbReference type="PANTHER" id="PTHR21004">
    <property type="entry name" value="SERINE PROTEASE-RELATED"/>
    <property type="match status" value="1"/>
</dbReference>